<comment type="caution">
    <text evidence="4">The sequence shown here is derived from an EMBL/GenBank/DDBJ whole genome shotgun (WGS) entry which is preliminary data.</text>
</comment>
<dbReference type="PRINTS" id="PR00455">
    <property type="entry name" value="HTHTETR"/>
</dbReference>
<dbReference type="Gene3D" id="1.10.357.10">
    <property type="entry name" value="Tetracycline Repressor, domain 2"/>
    <property type="match status" value="1"/>
</dbReference>
<keyword evidence="1 2" id="KW-0238">DNA-binding</keyword>
<dbReference type="PANTHER" id="PTHR43479:SF11">
    <property type="entry name" value="ACREF_ENVCD OPERON REPRESSOR-RELATED"/>
    <property type="match status" value="1"/>
</dbReference>
<evidence type="ECO:0000313" key="5">
    <source>
        <dbReference type="Proteomes" id="UP001529380"/>
    </source>
</evidence>
<name>A0ABT7US42_9FIRM</name>
<sequence length="203" mass="22836">MAEQSNAPAKTSRKQQAEQTKQKLLTVAMELIREQGFDNVKIEDICRAAGVSTGAFYHHLKSKAGIVVESYSQCDAYFNETVYPSLANDCTVNAVLQYIAFQMQYATDFGVDIILQIYKAQLTEGTDFFLSPERGLPLGLTRILAHLQQQGVIRSEKPAEEICREILVISRGVLYNWCQCKGNYDLKAFALELVSNYLKSYTI</sequence>
<evidence type="ECO:0000256" key="2">
    <source>
        <dbReference type="PROSITE-ProRule" id="PRU00335"/>
    </source>
</evidence>
<reference evidence="4 5" key="3">
    <citation type="submission" date="2023-06" db="EMBL/GenBank/DDBJ databases">
        <authorList>
            <person name="Zeman M."/>
            <person name="Kubasova T."/>
            <person name="Jahodarova E."/>
            <person name="Nykrynova M."/>
            <person name="Rychlik I."/>
        </authorList>
    </citation>
    <scope>NUCLEOTIDE SEQUENCE [LARGE SCALE GENOMIC DNA]</scope>
    <source>
        <strain evidence="4 5">ET340</strain>
    </source>
</reference>
<dbReference type="RefSeq" id="WP_289600202.1">
    <property type="nucleotide sequence ID" value="NZ_JAUDCL010000019.1"/>
</dbReference>
<dbReference type="Proteomes" id="UP001529380">
    <property type="component" value="Unassembled WGS sequence"/>
</dbReference>
<dbReference type="InterPro" id="IPR009057">
    <property type="entry name" value="Homeodomain-like_sf"/>
</dbReference>
<proteinExistence type="predicted"/>
<accession>A0ABT7US42</accession>
<evidence type="ECO:0000259" key="3">
    <source>
        <dbReference type="PROSITE" id="PS50977"/>
    </source>
</evidence>
<dbReference type="EMBL" id="JAUDCL010000019">
    <property type="protein sequence ID" value="MDM8201714.1"/>
    <property type="molecule type" value="Genomic_DNA"/>
</dbReference>
<dbReference type="SUPFAM" id="SSF48498">
    <property type="entry name" value="Tetracyclin repressor-like, C-terminal domain"/>
    <property type="match status" value="1"/>
</dbReference>
<gene>
    <name evidence="4" type="ORF">QUW08_10510</name>
</gene>
<dbReference type="PANTHER" id="PTHR43479">
    <property type="entry name" value="ACREF/ENVCD OPERON REPRESSOR-RELATED"/>
    <property type="match status" value="1"/>
</dbReference>
<feature type="domain" description="HTH tetR-type" evidence="3">
    <location>
        <begin position="18"/>
        <end position="78"/>
    </location>
</feature>
<dbReference type="InterPro" id="IPR050624">
    <property type="entry name" value="HTH-type_Tx_Regulator"/>
</dbReference>
<reference evidence="5" key="1">
    <citation type="submission" date="2023-06" db="EMBL/GenBank/DDBJ databases">
        <title>Identification and characterization of horizontal gene transfer across gut microbiota members of farm animals based on homology search.</title>
        <authorList>
            <person name="Zeman M."/>
            <person name="Kubasova T."/>
            <person name="Jahodarova E."/>
            <person name="Nykrynova M."/>
            <person name="Rychlik I."/>
        </authorList>
    </citation>
    <scope>NUCLEOTIDE SEQUENCE [LARGE SCALE GENOMIC DNA]</scope>
    <source>
        <strain evidence="5">ET340</strain>
    </source>
</reference>
<reference evidence="4 5" key="2">
    <citation type="submission" date="2023-06" db="EMBL/GenBank/DDBJ databases">
        <title>Identification and characterization of horizontal gene transfer across gut microbiota members of farm animals based on homology search.</title>
        <authorList>
            <person name="Schwarzerova J."/>
            <person name="Nykrynova M."/>
            <person name="Jureckova K."/>
            <person name="Cejkova D."/>
            <person name="Rychlik I."/>
        </authorList>
    </citation>
    <scope>NUCLEOTIDE SEQUENCE [LARGE SCALE GENOMIC DNA]</scope>
    <source>
        <strain evidence="4 5">ET340</strain>
    </source>
</reference>
<evidence type="ECO:0000256" key="1">
    <source>
        <dbReference type="ARBA" id="ARBA00023125"/>
    </source>
</evidence>
<organism evidence="4 5">
    <name type="scientific">Allofournierella massiliensis</name>
    <dbReference type="NCBI Taxonomy" id="1650663"/>
    <lineage>
        <taxon>Bacteria</taxon>
        <taxon>Bacillati</taxon>
        <taxon>Bacillota</taxon>
        <taxon>Clostridia</taxon>
        <taxon>Eubacteriales</taxon>
        <taxon>Oscillospiraceae</taxon>
        <taxon>Allofournierella</taxon>
    </lineage>
</organism>
<dbReference type="PROSITE" id="PS50977">
    <property type="entry name" value="HTH_TETR_2"/>
    <property type="match status" value="1"/>
</dbReference>
<keyword evidence="5" id="KW-1185">Reference proteome</keyword>
<dbReference type="InterPro" id="IPR036271">
    <property type="entry name" value="Tet_transcr_reg_TetR-rel_C_sf"/>
</dbReference>
<protein>
    <submittedName>
        <fullName evidence="4">TetR/AcrR family transcriptional regulator</fullName>
    </submittedName>
</protein>
<evidence type="ECO:0000313" key="4">
    <source>
        <dbReference type="EMBL" id="MDM8201714.1"/>
    </source>
</evidence>
<dbReference type="Pfam" id="PF00440">
    <property type="entry name" value="TetR_N"/>
    <property type="match status" value="1"/>
</dbReference>
<dbReference type="InterPro" id="IPR001647">
    <property type="entry name" value="HTH_TetR"/>
</dbReference>
<dbReference type="SUPFAM" id="SSF46689">
    <property type="entry name" value="Homeodomain-like"/>
    <property type="match status" value="1"/>
</dbReference>
<feature type="DNA-binding region" description="H-T-H motif" evidence="2">
    <location>
        <begin position="41"/>
        <end position="60"/>
    </location>
</feature>